<keyword evidence="2" id="KW-1185">Reference proteome</keyword>
<evidence type="ECO:0000313" key="1">
    <source>
        <dbReference type="EMBL" id="EEF40570.1"/>
    </source>
</evidence>
<dbReference type="Proteomes" id="UP000008311">
    <property type="component" value="Unassembled WGS sequence"/>
</dbReference>
<name>B9S6Z1_RICCO</name>
<evidence type="ECO:0000313" key="2">
    <source>
        <dbReference type="Proteomes" id="UP000008311"/>
    </source>
</evidence>
<organism evidence="1 2">
    <name type="scientific">Ricinus communis</name>
    <name type="common">Castor bean</name>
    <dbReference type="NCBI Taxonomy" id="3988"/>
    <lineage>
        <taxon>Eukaryota</taxon>
        <taxon>Viridiplantae</taxon>
        <taxon>Streptophyta</taxon>
        <taxon>Embryophyta</taxon>
        <taxon>Tracheophyta</taxon>
        <taxon>Spermatophyta</taxon>
        <taxon>Magnoliopsida</taxon>
        <taxon>eudicotyledons</taxon>
        <taxon>Gunneridae</taxon>
        <taxon>Pentapetalae</taxon>
        <taxon>rosids</taxon>
        <taxon>fabids</taxon>
        <taxon>Malpighiales</taxon>
        <taxon>Euphorbiaceae</taxon>
        <taxon>Acalyphoideae</taxon>
        <taxon>Acalypheae</taxon>
        <taxon>Ricinus</taxon>
    </lineage>
</organism>
<dbReference type="InParanoid" id="B9S6Z1"/>
<gene>
    <name evidence="1" type="ORF">RCOM_1329910</name>
</gene>
<sequence length="74" mass="8042">MAELKQLAELNYHFPEVMECAAENIMSLEDAYQGTMTIDAMIFAAVSVEEVSASYLARNIIAIVTASSSTASFM</sequence>
<dbReference type="EMBL" id="EQ973883">
    <property type="protein sequence ID" value="EEF40570.1"/>
    <property type="molecule type" value="Genomic_DNA"/>
</dbReference>
<dbReference type="AlphaFoldDB" id="B9S6Z1"/>
<proteinExistence type="predicted"/>
<accession>B9S6Z1</accession>
<protein>
    <submittedName>
        <fullName evidence="1">Uncharacterized protein</fullName>
    </submittedName>
</protein>
<reference evidence="2" key="1">
    <citation type="journal article" date="2010" name="Nat. Biotechnol.">
        <title>Draft genome sequence of the oilseed species Ricinus communis.</title>
        <authorList>
            <person name="Chan A.P."/>
            <person name="Crabtree J."/>
            <person name="Zhao Q."/>
            <person name="Lorenzi H."/>
            <person name="Orvis J."/>
            <person name="Puiu D."/>
            <person name="Melake-Berhan A."/>
            <person name="Jones K.M."/>
            <person name="Redman J."/>
            <person name="Chen G."/>
            <person name="Cahoon E.B."/>
            <person name="Gedil M."/>
            <person name="Stanke M."/>
            <person name="Haas B.J."/>
            <person name="Wortman J.R."/>
            <person name="Fraser-Liggett C.M."/>
            <person name="Ravel J."/>
            <person name="Rabinowicz P.D."/>
        </authorList>
    </citation>
    <scope>NUCLEOTIDE SEQUENCE [LARGE SCALE GENOMIC DNA]</scope>
    <source>
        <strain evidence="2">cv. Hale</strain>
    </source>
</reference>